<comment type="similarity">
    <text evidence="2">Belongs to the MHC class I family.</text>
</comment>
<dbReference type="GeneID" id="113064520"/>
<dbReference type="InterPro" id="IPR011162">
    <property type="entry name" value="MHC_I/II-like_Ag-recog"/>
</dbReference>
<organism evidence="6 7">
    <name type="scientific">Carassius auratus</name>
    <name type="common">Goldfish</name>
    <dbReference type="NCBI Taxonomy" id="7957"/>
    <lineage>
        <taxon>Eukaryota</taxon>
        <taxon>Metazoa</taxon>
        <taxon>Chordata</taxon>
        <taxon>Craniata</taxon>
        <taxon>Vertebrata</taxon>
        <taxon>Euteleostomi</taxon>
        <taxon>Actinopterygii</taxon>
        <taxon>Neopterygii</taxon>
        <taxon>Teleostei</taxon>
        <taxon>Ostariophysi</taxon>
        <taxon>Cypriniformes</taxon>
        <taxon>Cyprinidae</taxon>
        <taxon>Cyprininae</taxon>
        <taxon>Carassius</taxon>
    </lineage>
</organism>
<dbReference type="KEGG" id="caua:113064520"/>
<dbReference type="PANTHER" id="PTHR16675">
    <property type="entry name" value="MHC CLASS I-RELATED"/>
    <property type="match status" value="1"/>
</dbReference>
<dbReference type="OrthoDB" id="8936120at2759"/>
<dbReference type="AlphaFoldDB" id="A0A6P6M5H9"/>
<dbReference type="Proteomes" id="UP000515129">
    <property type="component" value="Chromosome 47"/>
</dbReference>
<dbReference type="Gene3D" id="3.30.500.10">
    <property type="entry name" value="MHC class I-like antigen recognition-like"/>
    <property type="match status" value="1"/>
</dbReference>
<dbReference type="PRINTS" id="PR01638">
    <property type="entry name" value="MHCCLASSI"/>
</dbReference>
<dbReference type="RefSeq" id="XP_026091166.1">
    <property type="nucleotide sequence ID" value="XM_026235381.1"/>
</dbReference>
<dbReference type="InterPro" id="IPR037055">
    <property type="entry name" value="MHC_I-like_Ag-recog_sf"/>
</dbReference>
<dbReference type="InterPro" id="IPR050208">
    <property type="entry name" value="MHC_class-I_related"/>
</dbReference>
<dbReference type="SUPFAM" id="SSF54452">
    <property type="entry name" value="MHC antigen-recognition domain"/>
    <property type="match status" value="1"/>
</dbReference>
<keyword evidence="6" id="KW-1185">Reference proteome</keyword>
<proteinExistence type="inferred from homology"/>
<gene>
    <name evidence="7" type="primary">LOC113064520</name>
</gene>
<sequence>MIFIIFSICIPLVHSASHIFITTYTGVNGQMFEETPEFSAVTTLDGQQIDYYDSEIKKLIPKQDWMEDYASKDLWKADTEIRENVQQIYKNNIPRLMQRFNQTHGVHTYQRMYGCDWDDETGVSRGFDEYSYDGERFISLDLKENRYTAYVPQAIPTVMKWNHDREQLVYLKRYYRYECVYWLKELLHYSKASSEKTGKVPESTGRSLTKPAVNDNKSDDFKNRYYKDVHSDECNDETSVTNGKRRRDREHNQIKLRPTSLIKINI</sequence>
<keyword evidence="4" id="KW-0732">Signal</keyword>
<feature type="region of interest" description="Disordered" evidence="3">
    <location>
        <begin position="194"/>
        <end position="220"/>
    </location>
</feature>
<dbReference type="GO" id="GO:0005615">
    <property type="term" value="C:extracellular space"/>
    <property type="evidence" value="ECO:0007669"/>
    <property type="project" value="TreeGrafter"/>
</dbReference>
<dbReference type="InterPro" id="IPR001039">
    <property type="entry name" value="MHC_I_a_a1/a2"/>
</dbReference>
<evidence type="ECO:0000256" key="2">
    <source>
        <dbReference type="RuleBase" id="RU004439"/>
    </source>
</evidence>
<feature type="chain" id="PRO_5028095828" evidence="4">
    <location>
        <begin position="16"/>
        <end position="266"/>
    </location>
</feature>
<evidence type="ECO:0000256" key="3">
    <source>
        <dbReference type="SAM" id="MobiDB-lite"/>
    </source>
</evidence>
<dbReference type="InterPro" id="IPR011161">
    <property type="entry name" value="MHC_I-like_Ag-recog"/>
</dbReference>
<evidence type="ECO:0000313" key="6">
    <source>
        <dbReference type="Proteomes" id="UP000515129"/>
    </source>
</evidence>
<feature type="signal peptide" evidence="4">
    <location>
        <begin position="1"/>
        <end position="15"/>
    </location>
</feature>
<protein>
    <submittedName>
        <fullName evidence="7">Class I histocompatibility antigen, F10 alpha chain-like</fullName>
    </submittedName>
</protein>
<evidence type="ECO:0000259" key="5">
    <source>
        <dbReference type="Pfam" id="PF00129"/>
    </source>
</evidence>
<dbReference type="GO" id="GO:0006955">
    <property type="term" value="P:immune response"/>
    <property type="evidence" value="ECO:0007669"/>
    <property type="project" value="TreeGrafter"/>
</dbReference>
<keyword evidence="1" id="KW-0325">Glycoprotein</keyword>
<reference evidence="7" key="1">
    <citation type="submission" date="2025-08" db="UniProtKB">
        <authorList>
            <consortium name="RefSeq"/>
        </authorList>
    </citation>
    <scope>IDENTIFICATION</scope>
    <source>
        <strain evidence="7">Wakin</strain>
        <tissue evidence="7">Muscle</tissue>
    </source>
</reference>
<dbReference type="Pfam" id="PF00129">
    <property type="entry name" value="MHC_I"/>
    <property type="match status" value="1"/>
</dbReference>
<feature type="domain" description="MHC class I-like antigen recognition-like" evidence="5">
    <location>
        <begin position="24"/>
        <end position="192"/>
    </location>
</feature>
<dbReference type="PANTHER" id="PTHR16675:SF237">
    <property type="entry name" value="MHC CLASS I ANTIGEN TRANSCRIPT VARIANT 1-RELATED"/>
    <property type="match status" value="1"/>
</dbReference>
<evidence type="ECO:0000256" key="1">
    <source>
        <dbReference type="ARBA" id="ARBA00023180"/>
    </source>
</evidence>
<evidence type="ECO:0000313" key="7">
    <source>
        <dbReference type="RefSeq" id="XP_026091166.1"/>
    </source>
</evidence>
<accession>A0A6P6M5H9</accession>
<name>A0A6P6M5H9_CARAU</name>
<dbReference type="GO" id="GO:0009897">
    <property type="term" value="C:external side of plasma membrane"/>
    <property type="evidence" value="ECO:0007669"/>
    <property type="project" value="TreeGrafter"/>
</dbReference>
<evidence type="ECO:0000256" key="4">
    <source>
        <dbReference type="SAM" id="SignalP"/>
    </source>
</evidence>